<sequence length="58" mass="6954">MFGIFKKKSEREKLNERYKKLMKESHQLSTTDRSKSDQKFAEAQELLTQLDNMEKENS</sequence>
<dbReference type="InterPro" id="IPR045493">
    <property type="entry name" value="DUF6435"/>
</dbReference>
<dbReference type="RefSeq" id="WP_264139860.1">
    <property type="nucleotide sequence ID" value="NZ_JAOYOD010000001.1"/>
</dbReference>
<gene>
    <name evidence="2" type="ORF">N7U62_19940</name>
</gene>
<reference evidence="2 3" key="1">
    <citation type="submission" date="2022-10" db="EMBL/GenBank/DDBJ databases">
        <title>Comparative genomics and taxonomic characterization of three novel marine species of genus Reichenbachiella exhibiting antioxidant and polysaccharide degradation activities.</title>
        <authorList>
            <person name="Muhammad N."/>
            <person name="Lee Y.-J."/>
            <person name="Ko J."/>
            <person name="Kim S.-G."/>
        </authorList>
    </citation>
    <scope>NUCLEOTIDE SEQUENCE [LARGE SCALE GENOMIC DNA]</scope>
    <source>
        <strain evidence="2 3">ABR2-5</strain>
    </source>
</reference>
<keyword evidence="1" id="KW-0175">Coiled coil</keyword>
<comment type="caution">
    <text evidence="2">The sequence shown here is derived from an EMBL/GenBank/DDBJ whole genome shotgun (WGS) entry which is preliminary data.</text>
</comment>
<evidence type="ECO:0000313" key="2">
    <source>
        <dbReference type="EMBL" id="MCV9388959.1"/>
    </source>
</evidence>
<accession>A0ABT3CZH1</accession>
<name>A0ABT3CZH1_9BACT</name>
<dbReference type="NCBIfam" id="NF033487">
    <property type="entry name" value="Lacal_2735_fam"/>
    <property type="match status" value="1"/>
</dbReference>
<proteinExistence type="predicted"/>
<keyword evidence="3" id="KW-1185">Reference proteome</keyword>
<feature type="coiled-coil region" evidence="1">
    <location>
        <begin position="4"/>
        <end position="56"/>
    </location>
</feature>
<evidence type="ECO:0000313" key="3">
    <source>
        <dbReference type="Proteomes" id="UP001300692"/>
    </source>
</evidence>
<dbReference type="Pfam" id="PF20027">
    <property type="entry name" value="DUF6435"/>
    <property type="match status" value="1"/>
</dbReference>
<evidence type="ECO:0000256" key="1">
    <source>
        <dbReference type="SAM" id="Coils"/>
    </source>
</evidence>
<dbReference type="Proteomes" id="UP001300692">
    <property type="component" value="Unassembled WGS sequence"/>
</dbReference>
<protein>
    <submittedName>
        <fullName evidence="2">Lacal_2735 family protein</fullName>
    </submittedName>
</protein>
<organism evidence="2 3">
    <name type="scientific">Reichenbachiella ulvae</name>
    <dbReference type="NCBI Taxonomy" id="2980104"/>
    <lineage>
        <taxon>Bacteria</taxon>
        <taxon>Pseudomonadati</taxon>
        <taxon>Bacteroidota</taxon>
        <taxon>Cytophagia</taxon>
        <taxon>Cytophagales</taxon>
        <taxon>Reichenbachiellaceae</taxon>
        <taxon>Reichenbachiella</taxon>
    </lineage>
</organism>
<dbReference type="EMBL" id="JAOYOD010000001">
    <property type="protein sequence ID" value="MCV9388959.1"/>
    <property type="molecule type" value="Genomic_DNA"/>
</dbReference>